<dbReference type="AlphaFoldDB" id="A0A0M5JLT2"/>
<reference evidence="3 4" key="2">
    <citation type="journal article" date="2016" name="Int. J. Syst. Evol. Microbiol.">
        <title>Bacillus gobiensis sp. nov., isolated from a soil sample.</title>
        <authorList>
            <person name="Liu B."/>
            <person name="Liu G.H."/>
            <person name="Cetin S."/>
            <person name="Schumann P."/>
            <person name="Pan Z.Z."/>
            <person name="Chen Q.Q."/>
        </authorList>
    </citation>
    <scope>NUCLEOTIDE SEQUENCE [LARGE SCALE GENOMIC DNA]</scope>
    <source>
        <strain evidence="3 4">FJAT-4402</strain>
    </source>
</reference>
<reference evidence="4" key="1">
    <citation type="submission" date="2015-08" db="EMBL/GenBank/DDBJ databases">
        <title>Genome sequencing project for genomic taxonomy and phylogenomics of Bacillus-like bacteria.</title>
        <authorList>
            <person name="Liu B."/>
            <person name="Wang J."/>
            <person name="Zhu Y."/>
            <person name="Liu G."/>
            <person name="Chen Q."/>
            <person name="Chen Z."/>
            <person name="Lan J."/>
            <person name="Che J."/>
            <person name="Ge C."/>
            <person name="Shi H."/>
            <person name="Pan Z."/>
            <person name="Liu X."/>
        </authorList>
    </citation>
    <scope>NUCLEOTIDE SEQUENCE [LARGE SCALE GENOMIC DNA]</scope>
    <source>
        <strain evidence="4">FJAT-4402</strain>
    </source>
</reference>
<dbReference type="GO" id="GO:0005524">
    <property type="term" value="F:ATP binding"/>
    <property type="evidence" value="ECO:0007669"/>
    <property type="project" value="UniProtKB-UniRule"/>
</dbReference>
<dbReference type="OrthoDB" id="9788659at2"/>
<dbReference type="EMBL" id="CP012600">
    <property type="protein sequence ID" value="ALC81889.1"/>
    <property type="molecule type" value="Genomic_DNA"/>
</dbReference>
<dbReference type="Pfam" id="PF00069">
    <property type="entry name" value="Pkinase"/>
    <property type="match status" value="1"/>
</dbReference>
<dbReference type="PANTHER" id="PTHR24361">
    <property type="entry name" value="MITOGEN-ACTIVATED KINASE KINASE KINASE"/>
    <property type="match status" value="1"/>
</dbReference>
<sequence>MRFLKTLTRWIYDRPLEEGTIVANTYQIKKLIGMGSYGIAYLSFDLPENRLCVIKQLRPSKALFKRERKRFATEVELMKRLRHPLMPRYLGDFPFKGHSFYAMTYIEGENLEELLFSKKERFNEKEALMLVRDIAEIVNYLHSQHIFHSDLRIPNIVVTKDQVYLIDFGLAIHQSNNAQTEDDLKLRQDDYYDLGDLLLFLLYSDYTQKSKKALPWTEELVLRVETKVLLKRLLGIEEQFVNGQQVQQAIHRAIRQQK</sequence>
<dbReference type="InterPro" id="IPR011009">
    <property type="entry name" value="Kinase-like_dom_sf"/>
</dbReference>
<dbReference type="PROSITE" id="PS00107">
    <property type="entry name" value="PROTEIN_KINASE_ATP"/>
    <property type="match status" value="1"/>
</dbReference>
<dbReference type="GO" id="GO:0005737">
    <property type="term" value="C:cytoplasm"/>
    <property type="evidence" value="ECO:0007669"/>
    <property type="project" value="TreeGrafter"/>
</dbReference>
<name>A0A0M5JLT2_9BACI</name>
<evidence type="ECO:0000313" key="3">
    <source>
        <dbReference type="EMBL" id="ALC81889.1"/>
    </source>
</evidence>
<dbReference type="GO" id="GO:0004674">
    <property type="term" value="F:protein serine/threonine kinase activity"/>
    <property type="evidence" value="ECO:0007669"/>
    <property type="project" value="TreeGrafter"/>
</dbReference>
<keyword evidence="1" id="KW-0067">ATP-binding</keyword>
<protein>
    <recommendedName>
        <fullName evidence="2">Protein kinase domain-containing protein</fullName>
    </recommendedName>
</protein>
<keyword evidence="1" id="KW-0547">Nucleotide-binding</keyword>
<dbReference type="PATRIC" id="fig|1441095.3.peg.2183"/>
<dbReference type="InterPro" id="IPR000719">
    <property type="entry name" value="Prot_kinase_dom"/>
</dbReference>
<gene>
    <name evidence="3" type="ORF">AM592_09925</name>
</gene>
<evidence type="ECO:0000256" key="1">
    <source>
        <dbReference type="PROSITE-ProRule" id="PRU10141"/>
    </source>
</evidence>
<dbReference type="STRING" id="1441095.AM592_09925"/>
<evidence type="ECO:0000259" key="2">
    <source>
        <dbReference type="PROSITE" id="PS50011"/>
    </source>
</evidence>
<keyword evidence="4" id="KW-1185">Reference proteome</keyword>
<dbReference type="Proteomes" id="UP000067625">
    <property type="component" value="Chromosome"/>
</dbReference>
<feature type="domain" description="Protein kinase" evidence="2">
    <location>
        <begin position="26"/>
        <end position="258"/>
    </location>
</feature>
<organism evidence="3 4">
    <name type="scientific">Bacillus gobiensis</name>
    <dbReference type="NCBI Taxonomy" id="1441095"/>
    <lineage>
        <taxon>Bacteria</taxon>
        <taxon>Bacillati</taxon>
        <taxon>Bacillota</taxon>
        <taxon>Bacilli</taxon>
        <taxon>Bacillales</taxon>
        <taxon>Bacillaceae</taxon>
        <taxon>Bacillus</taxon>
    </lineage>
</organism>
<dbReference type="SUPFAM" id="SSF56112">
    <property type="entry name" value="Protein kinase-like (PK-like)"/>
    <property type="match status" value="1"/>
</dbReference>
<dbReference type="InterPro" id="IPR017441">
    <property type="entry name" value="Protein_kinase_ATP_BS"/>
</dbReference>
<dbReference type="InterPro" id="IPR053235">
    <property type="entry name" value="Ser_Thr_kinase"/>
</dbReference>
<evidence type="ECO:0000313" key="4">
    <source>
        <dbReference type="Proteomes" id="UP000067625"/>
    </source>
</evidence>
<proteinExistence type="predicted"/>
<accession>A0A0M5JLT2</accession>
<dbReference type="Gene3D" id="1.10.510.10">
    <property type="entry name" value="Transferase(Phosphotransferase) domain 1"/>
    <property type="match status" value="1"/>
</dbReference>
<dbReference type="PROSITE" id="PS50011">
    <property type="entry name" value="PROTEIN_KINASE_DOM"/>
    <property type="match status" value="1"/>
</dbReference>
<feature type="binding site" evidence="1">
    <location>
        <position position="55"/>
    </location>
    <ligand>
        <name>ATP</name>
        <dbReference type="ChEBI" id="CHEBI:30616"/>
    </ligand>
</feature>
<dbReference type="RefSeq" id="WP_053603661.1">
    <property type="nucleotide sequence ID" value="NZ_CP012600.1"/>
</dbReference>